<sequence length="120" mass="14294">MSSNYMFDPNYICLVGLLPFVYSYINNYRNIHSLSVLIFGILYHSFQNNKTLKYLDIVQCFINGTTVFYLYSPSRFYGILSLSIYLLNLYYLNNNNYLHFLLQFISWRGISLYENNLLTN</sequence>
<feature type="transmembrane region" description="Helical" evidence="1">
    <location>
        <begin position="77"/>
        <end position="93"/>
    </location>
</feature>
<proteinExistence type="predicted"/>
<evidence type="ECO:0000256" key="1">
    <source>
        <dbReference type="SAM" id="Phobius"/>
    </source>
</evidence>
<dbReference type="EMBL" id="MN739460">
    <property type="protein sequence ID" value="QHT05901.1"/>
    <property type="molecule type" value="Genomic_DNA"/>
</dbReference>
<keyword evidence="1" id="KW-0812">Transmembrane</keyword>
<evidence type="ECO:0000313" key="2">
    <source>
        <dbReference type="EMBL" id="QHT05901.1"/>
    </source>
</evidence>
<feature type="transmembrane region" description="Helical" evidence="1">
    <location>
        <begin position="31"/>
        <end position="47"/>
    </location>
</feature>
<reference evidence="2" key="1">
    <citation type="journal article" date="2020" name="Nature">
        <title>Giant virus diversity and host interactions through global metagenomics.</title>
        <authorList>
            <person name="Schulz F."/>
            <person name="Roux S."/>
            <person name="Paez-Espino D."/>
            <person name="Jungbluth S."/>
            <person name="Walsh D.A."/>
            <person name="Denef V.J."/>
            <person name="McMahon K.D."/>
            <person name="Konstantinidis K.T."/>
            <person name="Eloe-Fadrosh E.A."/>
            <person name="Kyrpides N.C."/>
            <person name="Woyke T."/>
        </authorList>
    </citation>
    <scope>NUCLEOTIDE SEQUENCE</scope>
    <source>
        <strain evidence="2">GVMAG-M-3300021425-14</strain>
    </source>
</reference>
<name>A0A6C0CN55_9ZZZZ</name>
<organism evidence="2">
    <name type="scientific">viral metagenome</name>
    <dbReference type="NCBI Taxonomy" id="1070528"/>
    <lineage>
        <taxon>unclassified sequences</taxon>
        <taxon>metagenomes</taxon>
        <taxon>organismal metagenomes</taxon>
    </lineage>
</organism>
<keyword evidence="1" id="KW-1133">Transmembrane helix</keyword>
<protein>
    <submittedName>
        <fullName evidence="2">Uncharacterized protein</fullName>
    </submittedName>
</protein>
<accession>A0A6C0CN55</accession>
<dbReference type="AlphaFoldDB" id="A0A6C0CN55"/>
<keyword evidence="1" id="KW-0472">Membrane</keyword>